<dbReference type="Proteomes" id="UP000054477">
    <property type="component" value="Unassembled WGS sequence"/>
</dbReference>
<gene>
    <name evidence="1" type="ORF">K443DRAFT_513176</name>
</gene>
<sequence>MNHFHRQSRGKFECCLNVAPGKSNTPILTQTFEQLDVNIRLKPPLPKCRINSFHFIPCQELEVP</sequence>
<dbReference type="EMBL" id="KN839082">
    <property type="protein sequence ID" value="KIJ90935.1"/>
    <property type="molecule type" value="Genomic_DNA"/>
</dbReference>
<dbReference type="AlphaFoldDB" id="A0A0C9WM83"/>
<keyword evidence="2" id="KW-1185">Reference proteome</keyword>
<evidence type="ECO:0000313" key="2">
    <source>
        <dbReference type="Proteomes" id="UP000054477"/>
    </source>
</evidence>
<reference evidence="1 2" key="1">
    <citation type="submission" date="2014-04" db="EMBL/GenBank/DDBJ databases">
        <authorList>
            <consortium name="DOE Joint Genome Institute"/>
            <person name="Kuo A."/>
            <person name="Kohler A."/>
            <person name="Nagy L.G."/>
            <person name="Floudas D."/>
            <person name="Copeland A."/>
            <person name="Barry K.W."/>
            <person name="Cichocki N."/>
            <person name="Veneault-Fourrey C."/>
            <person name="LaButti K."/>
            <person name="Lindquist E.A."/>
            <person name="Lipzen A."/>
            <person name="Lundell T."/>
            <person name="Morin E."/>
            <person name="Murat C."/>
            <person name="Sun H."/>
            <person name="Tunlid A."/>
            <person name="Henrissat B."/>
            <person name="Grigoriev I.V."/>
            <person name="Hibbett D.S."/>
            <person name="Martin F."/>
            <person name="Nordberg H.P."/>
            <person name="Cantor M.N."/>
            <person name="Hua S.X."/>
        </authorList>
    </citation>
    <scope>NUCLEOTIDE SEQUENCE [LARGE SCALE GENOMIC DNA]</scope>
    <source>
        <strain evidence="1 2">LaAM-08-1</strain>
    </source>
</reference>
<reference evidence="2" key="2">
    <citation type="submission" date="2015-01" db="EMBL/GenBank/DDBJ databases">
        <title>Evolutionary Origins and Diversification of the Mycorrhizal Mutualists.</title>
        <authorList>
            <consortium name="DOE Joint Genome Institute"/>
            <consortium name="Mycorrhizal Genomics Consortium"/>
            <person name="Kohler A."/>
            <person name="Kuo A."/>
            <person name="Nagy L.G."/>
            <person name="Floudas D."/>
            <person name="Copeland A."/>
            <person name="Barry K.W."/>
            <person name="Cichocki N."/>
            <person name="Veneault-Fourrey C."/>
            <person name="LaButti K."/>
            <person name="Lindquist E.A."/>
            <person name="Lipzen A."/>
            <person name="Lundell T."/>
            <person name="Morin E."/>
            <person name="Murat C."/>
            <person name="Riley R."/>
            <person name="Ohm R."/>
            <person name="Sun H."/>
            <person name="Tunlid A."/>
            <person name="Henrissat B."/>
            <person name="Grigoriev I.V."/>
            <person name="Hibbett D.S."/>
            <person name="Martin F."/>
        </authorList>
    </citation>
    <scope>NUCLEOTIDE SEQUENCE [LARGE SCALE GENOMIC DNA]</scope>
    <source>
        <strain evidence="2">LaAM-08-1</strain>
    </source>
</reference>
<proteinExistence type="predicted"/>
<organism evidence="1 2">
    <name type="scientific">Laccaria amethystina LaAM-08-1</name>
    <dbReference type="NCBI Taxonomy" id="1095629"/>
    <lineage>
        <taxon>Eukaryota</taxon>
        <taxon>Fungi</taxon>
        <taxon>Dikarya</taxon>
        <taxon>Basidiomycota</taxon>
        <taxon>Agaricomycotina</taxon>
        <taxon>Agaricomycetes</taxon>
        <taxon>Agaricomycetidae</taxon>
        <taxon>Agaricales</taxon>
        <taxon>Agaricineae</taxon>
        <taxon>Hydnangiaceae</taxon>
        <taxon>Laccaria</taxon>
    </lineage>
</organism>
<protein>
    <submittedName>
        <fullName evidence="1">Uncharacterized protein</fullName>
    </submittedName>
</protein>
<accession>A0A0C9WM83</accession>
<name>A0A0C9WM83_9AGAR</name>
<evidence type="ECO:0000313" key="1">
    <source>
        <dbReference type="EMBL" id="KIJ90935.1"/>
    </source>
</evidence>
<dbReference type="HOGENOM" id="CLU_2868022_0_0_1"/>